<reference evidence="1" key="2">
    <citation type="journal article" date="2015" name="Fish Shellfish Immunol.">
        <title>Early steps in the European eel (Anguilla anguilla)-Vibrio vulnificus interaction in the gills: Role of the RtxA13 toxin.</title>
        <authorList>
            <person name="Callol A."/>
            <person name="Pajuelo D."/>
            <person name="Ebbesson L."/>
            <person name="Teles M."/>
            <person name="MacKenzie S."/>
            <person name="Amaro C."/>
        </authorList>
    </citation>
    <scope>NUCLEOTIDE SEQUENCE</scope>
</reference>
<proteinExistence type="predicted"/>
<dbReference type="AlphaFoldDB" id="A0A0E9RZQ6"/>
<protein>
    <submittedName>
        <fullName evidence="1">Uncharacterized protein</fullName>
    </submittedName>
</protein>
<accession>A0A0E9RZQ6</accession>
<evidence type="ECO:0000313" key="1">
    <source>
        <dbReference type="EMBL" id="JAH34387.1"/>
    </source>
</evidence>
<sequence length="50" mass="5665">MKASRPIPCRIKQWGILCLEATDLVVVRGLVTPLLEIHMCTDTNTPSTWR</sequence>
<dbReference type="EMBL" id="GBXM01074190">
    <property type="protein sequence ID" value="JAH34387.1"/>
    <property type="molecule type" value="Transcribed_RNA"/>
</dbReference>
<reference evidence="1" key="1">
    <citation type="submission" date="2014-11" db="EMBL/GenBank/DDBJ databases">
        <authorList>
            <person name="Amaro Gonzalez C."/>
        </authorList>
    </citation>
    <scope>NUCLEOTIDE SEQUENCE</scope>
</reference>
<name>A0A0E9RZQ6_ANGAN</name>
<organism evidence="1">
    <name type="scientific">Anguilla anguilla</name>
    <name type="common">European freshwater eel</name>
    <name type="synonym">Muraena anguilla</name>
    <dbReference type="NCBI Taxonomy" id="7936"/>
    <lineage>
        <taxon>Eukaryota</taxon>
        <taxon>Metazoa</taxon>
        <taxon>Chordata</taxon>
        <taxon>Craniata</taxon>
        <taxon>Vertebrata</taxon>
        <taxon>Euteleostomi</taxon>
        <taxon>Actinopterygii</taxon>
        <taxon>Neopterygii</taxon>
        <taxon>Teleostei</taxon>
        <taxon>Anguilliformes</taxon>
        <taxon>Anguillidae</taxon>
        <taxon>Anguilla</taxon>
    </lineage>
</organism>